<feature type="signal peptide" evidence="1">
    <location>
        <begin position="1"/>
        <end position="19"/>
    </location>
</feature>
<keyword evidence="1" id="KW-0732">Signal</keyword>
<feature type="chain" id="PRO_5002112264" evidence="1">
    <location>
        <begin position="20"/>
        <end position="57"/>
    </location>
</feature>
<evidence type="ECO:0000313" key="2">
    <source>
        <dbReference type="EMBL" id="CEK67958.1"/>
    </source>
</evidence>
<accession>A0A0B6ZHI0</accession>
<name>A0A0B6ZHI0_9EUPU</name>
<sequence length="57" mass="6448">LCKVHSTAMIVYLITVCLTQKYNWASMIANQMTSCPGTQNIVITSKMNGRREKGRQK</sequence>
<reference evidence="2" key="1">
    <citation type="submission" date="2014-12" db="EMBL/GenBank/DDBJ databases">
        <title>Insight into the proteome of Arion vulgaris.</title>
        <authorList>
            <person name="Aradska J."/>
            <person name="Bulat T."/>
            <person name="Smidak R."/>
            <person name="Sarate P."/>
            <person name="Gangsoo J."/>
            <person name="Sialana F."/>
            <person name="Bilban M."/>
            <person name="Lubec G."/>
        </authorList>
    </citation>
    <scope>NUCLEOTIDE SEQUENCE</scope>
    <source>
        <tissue evidence="2">Skin</tissue>
    </source>
</reference>
<gene>
    <name evidence="2" type="primary">ORF64542</name>
</gene>
<dbReference type="AlphaFoldDB" id="A0A0B6ZHI0"/>
<evidence type="ECO:0000256" key="1">
    <source>
        <dbReference type="SAM" id="SignalP"/>
    </source>
</evidence>
<proteinExistence type="predicted"/>
<feature type="non-terminal residue" evidence="2">
    <location>
        <position position="1"/>
    </location>
</feature>
<protein>
    <submittedName>
        <fullName evidence="2">Uncharacterized protein</fullName>
    </submittedName>
</protein>
<dbReference type="EMBL" id="HACG01021093">
    <property type="protein sequence ID" value="CEK67958.1"/>
    <property type="molecule type" value="Transcribed_RNA"/>
</dbReference>
<organism evidence="2">
    <name type="scientific">Arion vulgaris</name>
    <dbReference type="NCBI Taxonomy" id="1028688"/>
    <lineage>
        <taxon>Eukaryota</taxon>
        <taxon>Metazoa</taxon>
        <taxon>Spiralia</taxon>
        <taxon>Lophotrochozoa</taxon>
        <taxon>Mollusca</taxon>
        <taxon>Gastropoda</taxon>
        <taxon>Heterobranchia</taxon>
        <taxon>Euthyneura</taxon>
        <taxon>Panpulmonata</taxon>
        <taxon>Eupulmonata</taxon>
        <taxon>Stylommatophora</taxon>
        <taxon>Helicina</taxon>
        <taxon>Arionoidea</taxon>
        <taxon>Arionidae</taxon>
        <taxon>Arion</taxon>
    </lineage>
</organism>